<organism evidence="6 7">
    <name type="scientific">Rossellomorea marisflavi</name>
    <dbReference type="NCBI Taxonomy" id="189381"/>
    <lineage>
        <taxon>Bacteria</taxon>
        <taxon>Bacillati</taxon>
        <taxon>Bacillota</taxon>
        <taxon>Bacilli</taxon>
        <taxon>Bacillales</taxon>
        <taxon>Bacillaceae</taxon>
        <taxon>Rossellomorea</taxon>
    </lineage>
</organism>
<dbReference type="PANTHER" id="PTHR30204:SF90">
    <property type="entry name" value="HTH-TYPE TRANSCRIPTIONAL ACTIVATOR MTA"/>
    <property type="match status" value="1"/>
</dbReference>
<evidence type="ECO:0000256" key="1">
    <source>
        <dbReference type="ARBA" id="ARBA00023015"/>
    </source>
</evidence>
<feature type="domain" description="HTH merR-type" evidence="5">
    <location>
        <begin position="1"/>
        <end position="71"/>
    </location>
</feature>
<dbReference type="PRINTS" id="PR00040">
    <property type="entry name" value="HTHMERR"/>
</dbReference>
<dbReference type="PROSITE" id="PS50937">
    <property type="entry name" value="HTH_MERR_2"/>
    <property type="match status" value="1"/>
</dbReference>
<dbReference type="Gene3D" id="1.10.1660.10">
    <property type="match status" value="1"/>
</dbReference>
<protein>
    <submittedName>
        <fullName evidence="6">MerR family transcriptional regulator</fullName>
    </submittedName>
</protein>
<reference evidence="7" key="1">
    <citation type="submission" date="2016-01" db="EMBL/GenBank/DDBJ databases">
        <title>Whole genome sequencing of Bhargavaea cecembensis T14.</title>
        <authorList>
            <person name="Hong K.W."/>
        </authorList>
    </citation>
    <scope>NUCLEOTIDE SEQUENCE [LARGE SCALE GENOMIC DNA]</scope>
    <source>
        <strain evidence="7">M19</strain>
    </source>
</reference>
<dbReference type="Proteomes" id="UP000076510">
    <property type="component" value="Unassembled WGS sequence"/>
</dbReference>
<dbReference type="SUPFAM" id="SSF89082">
    <property type="entry name" value="Antibiotic binding domain of TipA-like multidrug resistance regulators"/>
    <property type="match status" value="1"/>
</dbReference>
<dbReference type="InterPro" id="IPR009061">
    <property type="entry name" value="DNA-bd_dom_put_sf"/>
</dbReference>
<dbReference type="InterPro" id="IPR036244">
    <property type="entry name" value="TipA-like_antibiotic-bd"/>
</dbReference>
<comment type="caution">
    <text evidence="6">The sequence shown here is derived from an EMBL/GenBank/DDBJ whole genome shotgun (WGS) entry which is preliminary data.</text>
</comment>
<dbReference type="InterPro" id="IPR047057">
    <property type="entry name" value="MerR_fam"/>
</dbReference>
<evidence type="ECO:0000313" key="7">
    <source>
        <dbReference type="Proteomes" id="UP000076510"/>
    </source>
</evidence>
<dbReference type="RefSeq" id="WP_063190726.1">
    <property type="nucleotide sequence ID" value="NZ_JBLGCT010000001.1"/>
</dbReference>
<dbReference type="OrthoDB" id="9814833at2"/>
<keyword evidence="1" id="KW-0805">Transcription regulation</keyword>
<evidence type="ECO:0000259" key="5">
    <source>
        <dbReference type="PROSITE" id="PS50937"/>
    </source>
</evidence>
<name>A0A161TAC8_9BACI</name>
<sequence length="255" mass="30057">MEYTIKKLSDLAGVSTRTLRYYDEIGLLTPSRINSSGYRIYGRVEVDRLQQIMFYREMGMELERIKLILDDPDFDSVGALKEHRSRLIEKKERLLMLIRNVDQTLEDKGGGVTMSDRKKFEGFKKRLVDINEKEYGKEIREKYGDESIDASNQQLLSMDKETYEETKHLEEQMIALLKIAHEKGDATGEEAQEAAQLHKEWITRQWGHYNREAHEGLVQMYVDDERFRSYYDKYQNGMAEFLRDAVGHYMKNEGK</sequence>
<dbReference type="Gene3D" id="1.10.490.50">
    <property type="entry name" value="Antibiotic binding domain of TipA-like multidrug resistance regulators"/>
    <property type="match status" value="1"/>
</dbReference>
<evidence type="ECO:0000256" key="3">
    <source>
        <dbReference type="ARBA" id="ARBA00023159"/>
    </source>
</evidence>
<dbReference type="CDD" id="cd01106">
    <property type="entry name" value="HTH_TipAL-Mta"/>
    <property type="match status" value="1"/>
</dbReference>
<dbReference type="InterPro" id="IPR012925">
    <property type="entry name" value="TipAS_dom"/>
</dbReference>
<dbReference type="SMART" id="SM00422">
    <property type="entry name" value="HTH_MERR"/>
    <property type="match status" value="1"/>
</dbReference>
<dbReference type="EMBL" id="LQQY01000009">
    <property type="protein sequence ID" value="KZE50613.1"/>
    <property type="molecule type" value="Genomic_DNA"/>
</dbReference>
<evidence type="ECO:0000256" key="4">
    <source>
        <dbReference type="ARBA" id="ARBA00023163"/>
    </source>
</evidence>
<dbReference type="Pfam" id="PF07739">
    <property type="entry name" value="TipAS"/>
    <property type="match status" value="1"/>
</dbReference>
<keyword evidence="2" id="KW-0238">DNA-binding</keyword>
<dbReference type="GO" id="GO:0003700">
    <property type="term" value="F:DNA-binding transcription factor activity"/>
    <property type="evidence" value="ECO:0007669"/>
    <property type="project" value="InterPro"/>
</dbReference>
<evidence type="ECO:0000256" key="2">
    <source>
        <dbReference type="ARBA" id="ARBA00023125"/>
    </source>
</evidence>
<keyword evidence="4" id="KW-0804">Transcription</keyword>
<dbReference type="SUPFAM" id="SSF46955">
    <property type="entry name" value="Putative DNA-binding domain"/>
    <property type="match status" value="1"/>
</dbReference>
<dbReference type="InterPro" id="IPR000551">
    <property type="entry name" value="MerR-type_HTH_dom"/>
</dbReference>
<proteinExistence type="predicted"/>
<accession>A0A161TAC8</accession>
<gene>
    <name evidence="6" type="ORF">AV649_14525</name>
</gene>
<dbReference type="Pfam" id="PF13411">
    <property type="entry name" value="MerR_1"/>
    <property type="match status" value="1"/>
</dbReference>
<dbReference type="GO" id="GO:0003677">
    <property type="term" value="F:DNA binding"/>
    <property type="evidence" value="ECO:0007669"/>
    <property type="project" value="UniProtKB-KW"/>
</dbReference>
<keyword evidence="3" id="KW-0010">Activator</keyword>
<dbReference type="PANTHER" id="PTHR30204">
    <property type="entry name" value="REDOX-CYCLING DRUG-SENSING TRANSCRIPTIONAL ACTIVATOR SOXR"/>
    <property type="match status" value="1"/>
</dbReference>
<evidence type="ECO:0000313" key="6">
    <source>
        <dbReference type="EMBL" id="KZE50613.1"/>
    </source>
</evidence>
<dbReference type="AlphaFoldDB" id="A0A161TAC8"/>